<evidence type="ECO:0000256" key="4">
    <source>
        <dbReference type="ARBA" id="ARBA00022723"/>
    </source>
</evidence>
<dbReference type="InterPro" id="IPR017900">
    <property type="entry name" value="4Fe4S_Fe_S_CS"/>
</dbReference>
<dbReference type="SUPFAM" id="SSF46548">
    <property type="entry name" value="alpha-helical ferredoxin"/>
    <property type="match status" value="1"/>
</dbReference>
<dbReference type="EMBL" id="AP028679">
    <property type="protein sequence ID" value="BEQ13385.1"/>
    <property type="molecule type" value="Genomic_DNA"/>
</dbReference>
<accession>A0AAU9EBM4</accession>
<evidence type="ECO:0000256" key="3">
    <source>
        <dbReference type="ARBA" id="ARBA00022630"/>
    </source>
</evidence>
<dbReference type="Proteomes" id="UP001366166">
    <property type="component" value="Chromosome"/>
</dbReference>
<dbReference type="GO" id="GO:0004458">
    <property type="term" value="F:D-lactate dehydrogenase (cytochrome) activity"/>
    <property type="evidence" value="ECO:0007669"/>
    <property type="project" value="UniProtKB-EC"/>
</dbReference>
<evidence type="ECO:0000259" key="11">
    <source>
        <dbReference type="PROSITE" id="PS51379"/>
    </source>
</evidence>
<keyword evidence="3" id="KW-0285">Flavoprotein</keyword>
<dbReference type="FunFam" id="1.10.45.10:FF:000001">
    <property type="entry name" value="D-lactate dehydrogenase mitochondrial"/>
    <property type="match status" value="1"/>
</dbReference>
<evidence type="ECO:0000256" key="2">
    <source>
        <dbReference type="ARBA" id="ARBA00008000"/>
    </source>
</evidence>
<dbReference type="Pfam" id="PF13183">
    <property type="entry name" value="Fer4_8"/>
    <property type="match status" value="1"/>
</dbReference>
<dbReference type="InterPro" id="IPR004113">
    <property type="entry name" value="FAD-bd_oxidored_4_C"/>
</dbReference>
<dbReference type="InterPro" id="IPR036318">
    <property type="entry name" value="FAD-bd_PCMH-like_sf"/>
</dbReference>
<dbReference type="PROSITE" id="PS51387">
    <property type="entry name" value="FAD_PCMH"/>
    <property type="match status" value="1"/>
</dbReference>
<dbReference type="Pfam" id="PF02754">
    <property type="entry name" value="CCG"/>
    <property type="match status" value="2"/>
</dbReference>
<name>A0AAU9EBM4_9BACT</name>
<proteinExistence type="inferred from homology"/>
<dbReference type="GO" id="GO:0046872">
    <property type="term" value="F:metal ion binding"/>
    <property type="evidence" value="ECO:0007669"/>
    <property type="project" value="UniProtKB-KW"/>
</dbReference>
<dbReference type="FunFam" id="3.30.70.2740:FF:000001">
    <property type="entry name" value="D-lactate dehydrogenase mitochondrial"/>
    <property type="match status" value="1"/>
</dbReference>
<feature type="domain" description="4Fe-4S ferredoxin-type" evidence="11">
    <location>
        <begin position="484"/>
        <end position="516"/>
    </location>
</feature>
<dbReference type="RefSeq" id="WP_338605037.1">
    <property type="nucleotide sequence ID" value="NZ_AP028679.1"/>
</dbReference>
<dbReference type="GO" id="GO:0008720">
    <property type="term" value="F:D-lactate dehydrogenase (NAD+) activity"/>
    <property type="evidence" value="ECO:0007669"/>
    <property type="project" value="TreeGrafter"/>
</dbReference>
<dbReference type="InterPro" id="IPR006094">
    <property type="entry name" value="Oxid_FAD_bind_N"/>
</dbReference>
<keyword evidence="8" id="KW-0408">Iron</keyword>
<dbReference type="Gene3D" id="1.10.45.10">
    <property type="entry name" value="Vanillyl-alcohol Oxidase, Chain A, domain 4"/>
    <property type="match status" value="1"/>
</dbReference>
<reference evidence="14" key="1">
    <citation type="journal article" date="2023" name="Arch. Microbiol.">
        <title>Desulfoferula mesophilus gen. nov. sp. nov., a mesophilic sulfate-reducing bacterium isolated from a brackish lake sediment.</title>
        <authorList>
            <person name="Watanabe T."/>
            <person name="Yabe T."/>
            <person name="Tsuji J.M."/>
            <person name="Fukui M."/>
        </authorList>
    </citation>
    <scope>NUCLEOTIDE SEQUENCE [LARGE SCALE GENOMIC DNA]</scope>
    <source>
        <strain evidence="14">12FAK</strain>
    </source>
</reference>
<dbReference type="InterPro" id="IPR017896">
    <property type="entry name" value="4Fe4S_Fe-S-bd"/>
</dbReference>
<comment type="similarity">
    <text evidence="2">Belongs to the FAD-binding oxidoreductase/transferase type 4 family.</text>
</comment>
<evidence type="ECO:0000256" key="10">
    <source>
        <dbReference type="ARBA" id="ARBA00038897"/>
    </source>
</evidence>
<protein>
    <recommendedName>
        <fullName evidence="10">D-lactate dehydrogenase (cytochrome)</fullName>
        <ecNumber evidence="10">1.1.2.4</ecNumber>
    </recommendedName>
</protein>
<keyword evidence="9" id="KW-0411">Iron-sulfur</keyword>
<dbReference type="PROSITE" id="PS51379">
    <property type="entry name" value="4FE4S_FER_2"/>
    <property type="match status" value="1"/>
</dbReference>
<evidence type="ECO:0000256" key="7">
    <source>
        <dbReference type="ARBA" id="ARBA00023002"/>
    </source>
</evidence>
<dbReference type="KEGG" id="dmp:FAK_04510"/>
<keyword evidence="4" id="KW-0479">Metal-binding</keyword>
<evidence type="ECO:0000259" key="12">
    <source>
        <dbReference type="PROSITE" id="PS51387"/>
    </source>
</evidence>
<evidence type="ECO:0000256" key="5">
    <source>
        <dbReference type="ARBA" id="ARBA00022827"/>
    </source>
</evidence>
<dbReference type="PANTHER" id="PTHR11748">
    <property type="entry name" value="D-LACTATE DEHYDROGENASE"/>
    <property type="match status" value="1"/>
</dbReference>
<evidence type="ECO:0000256" key="9">
    <source>
        <dbReference type="ARBA" id="ARBA00023014"/>
    </source>
</evidence>
<evidence type="ECO:0000256" key="1">
    <source>
        <dbReference type="ARBA" id="ARBA00001974"/>
    </source>
</evidence>
<dbReference type="InterPro" id="IPR016171">
    <property type="entry name" value="Vanillyl_alc_oxidase_C-sub2"/>
</dbReference>
<dbReference type="EC" id="1.1.2.4" evidence="10"/>
<sequence length="862" mass="92455">MEINQKLVEIVGEENVVTNPADCQAYSRDMSVHMAPPQVMVFAETTEQVSAILAACNEAGVPVIARGGGTSVTGAALAPKGGVLLNLIRMNKILEINLPDHYARVQCGVVCGALNAAVAEKGFFFPPDPGSAGIATIGGMINTNASGIRAVKYGTTKDYVMALKVVLADGRVLDTGSKAPKTSSGYNLSQLFCASEGTLGVITEATMKILPAPAYAISARLEFPDIQTAGDAVTEMLTSGVPIATCEILDNVSIAVLAKAIDLKVAEGVGCMIMLELDGHRAAVEDYVKQVDDIAGKHSLIGAKWTDDPVEKAPLWEARHRLVPAMSRLKPGYRLVPLMEDFGVPMTKIPETIRQIQAIGEKHGFPIATFGHIGDGNLHATFIMDVKKSDEWEAVKKIVLEFVELTAAMEGTMSAEHGLGMAKAPVIVKELGATGLEVMQTIKDAMDPKGVLNPGKLGLRGSIEDVYDTSGFEPLRLQTGEVNTFGEVDNEIVACIQCGFCRLGCPTYAQTDLESMNAKGRITLAFSLLAGHMQPSVEMADRLYKCMLCLNCKYTCPAQINLAAVVQAARKRLVETGYLPEIFVKLMSDMVEAGNPFSMPRDTRTDSYPVGYEPKPGADTLLHLGCVASYQDVKIIPAVMKILDAAGIEFTTLGKEENCCGYLAYLVGDMETFHTVAAANDKIFKEQGVNTLLTTCAGCYKTFEDVYPHQGHGDGYKPEHVVFLLERLINEGKLSFEPDGKPMKAIYHDPCDLGRHLGVYEPPREVIKALPGVELLEFPQNRTLAKCCGGGGGVKAFANELGGDIAFERIKVAIAQGADTVVSACPSCKNSLNQAAARARKEKLGKIKVMDITELVASRLAK</sequence>
<dbReference type="PROSITE" id="PS00198">
    <property type="entry name" value="4FE4S_FER_1"/>
    <property type="match status" value="2"/>
</dbReference>
<dbReference type="InterPro" id="IPR009051">
    <property type="entry name" value="Helical_ferredxn"/>
</dbReference>
<dbReference type="InterPro" id="IPR016166">
    <property type="entry name" value="FAD-bd_PCMH"/>
</dbReference>
<evidence type="ECO:0000256" key="6">
    <source>
        <dbReference type="ARBA" id="ARBA00022946"/>
    </source>
</evidence>
<dbReference type="GO" id="GO:1903457">
    <property type="term" value="P:lactate catabolic process"/>
    <property type="evidence" value="ECO:0007669"/>
    <property type="project" value="TreeGrafter"/>
</dbReference>
<keyword evidence="14" id="KW-1185">Reference proteome</keyword>
<dbReference type="InterPro" id="IPR016164">
    <property type="entry name" value="FAD-linked_Oxase-like_C"/>
</dbReference>
<dbReference type="InterPro" id="IPR016169">
    <property type="entry name" value="FAD-bd_PCMH_sub2"/>
</dbReference>
<dbReference type="Pfam" id="PF01565">
    <property type="entry name" value="FAD_binding_4"/>
    <property type="match status" value="1"/>
</dbReference>
<dbReference type="SUPFAM" id="SSF55103">
    <property type="entry name" value="FAD-linked oxidases, C-terminal domain"/>
    <property type="match status" value="1"/>
</dbReference>
<gene>
    <name evidence="13" type="ORF">FAK_04510</name>
</gene>
<comment type="cofactor">
    <cofactor evidence="1">
        <name>FAD</name>
        <dbReference type="ChEBI" id="CHEBI:57692"/>
    </cofactor>
</comment>
<keyword evidence="6" id="KW-0809">Transit peptide</keyword>
<dbReference type="Gene3D" id="3.30.465.10">
    <property type="match status" value="1"/>
</dbReference>
<evidence type="ECO:0000313" key="13">
    <source>
        <dbReference type="EMBL" id="BEQ13385.1"/>
    </source>
</evidence>
<organism evidence="13 14">
    <name type="scientific">Desulfoferula mesophila</name>
    <dbReference type="NCBI Taxonomy" id="3058419"/>
    <lineage>
        <taxon>Bacteria</taxon>
        <taxon>Pseudomonadati</taxon>
        <taxon>Thermodesulfobacteriota</taxon>
        <taxon>Desulfarculia</taxon>
        <taxon>Desulfarculales</taxon>
        <taxon>Desulfarculaceae</taxon>
        <taxon>Desulfoferula</taxon>
    </lineage>
</organism>
<dbReference type="SUPFAM" id="SSF56176">
    <property type="entry name" value="FAD-binding/transporter-associated domain-like"/>
    <property type="match status" value="1"/>
</dbReference>
<dbReference type="Pfam" id="PF02913">
    <property type="entry name" value="FAD-oxidase_C"/>
    <property type="match status" value="1"/>
</dbReference>
<dbReference type="PANTHER" id="PTHR11748:SF111">
    <property type="entry name" value="D-LACTATE DEHYDROGENASE, MITOCHONDRIAL-RELATED"/>
    <property type="match status" value="1"/>
</dbReference>
<dbReference type="Gene3D" id="1.10.1060.10">
    <property type="entry name" value="Alpha-helical ferredoxin"/>
    <property type="match status" value="1"/>
</dbReference>
<feature type="domain" description="FAD-binding PCMH-type" evidence="12">
    <location>
        <begin position="32"/>
        <end position="212"/>
    </location>
</feature>
<dbReference type="InterPro" id="IPR004017">
    <property type="entry name" value="Cys_rich_dom"/>
</dbReference>
<dbReference type="Gene3D" id="3.30.70.2740">
    <property type="match status" value="1"/>
</dbReference>
<evidence type="ECO:0000256" key="8">
    <source>
        <dbReference type="ARBA" id="ARBA00023004"/>
    </source>
</evidence>
<evidence type="ECO:0000313" key="14">
    <source>
        <dbReference type="Proteomes" id="UP001366166"/>
    </source>
</evidence>
<dbReference type="GO" id="GO:0071949">
    <property type="term" value="F:FAD binding"/>
    <property type="evidence" value="ECO:0007669"/>
    <property type="project" value="InterPro"/>
</dbReference>
<dbReference type="AlphaFoldDB" id="A0AAU9EBM4"/>
<keyword evidence="5" id="KW-0274">FAD</keyword>
<dbReference type="GO" id="GO:0051536">
    <property type="term" value="F:iron-sulfur cluster binding"/>
    <property type="evidence" value="ECO:0007669"/>
    <property type="project" value="UniProtKB-KW"/>
</dbReference>
<keyword evidence="7" id="KW-0560">Oxidoreductase</keyword>